<dbReference type="Gramene" id="Pp3c3_23490V3.1">
    <property type="protein sequence ID" value="Pp3c3_23490V3.1"/>
    <property type="gene ID" value="Pp3c3_23490"/>
</dbReference>
<dbReference type="EMBL" id="ABEU02000003">
    <property type="status" value="NOT_ANNOTATED_CDS"/>
    <property type="molecule type" value="Genomic_DNA"/>
</dbReference>
<sequence>MVFFWNFSMVLNFCSYYTYSNMEKIIVRMLSQKDTGHASSCDDEDHNLHNFSSVYCMASNVYDVLINLPTFSQEDCTGVWSFSAGSVVGATNLRGKCLVKFLSTTRIRRSNARESVKLGLLS</sequence>
<dbReference type="EnsemblPlants" id="Pp3c3_23490V3.1">
    <property type="protein sequence ID" value="Pp3c3_23490V3.1"/>
    <property type="gene ID" value="Pp3c3_23490"/>
</dbReference>
<reference evidence="1" key="3">
    <citation type="submission" date="2020-12" db="UniProtKB">
        <authorList>
            <consortium name="EnsemblPlants"/>
        </authorList>
    </citation>
    <scope>IDENTIFICATION</scope>
</reference>
<organism evidence="1 2">
    <name type="scientific">Physcomitrium patens</name>
    <name type="common">Spreading-leaved earth moss</name>
    <name type="synonym">Physcomitrella patens</name>
    <dbReference type="NCBI Taxonomy" id="3218"/>
    <lineage>
        <taxon>Eukaryota</taxon>
        <taxon>Viridiplantae</taxon>
        <taxon>Streptophyta</taxon>
        <taxon>Embryophyta</taxon>
        <taxon>Bryophyta</taxon>
        <taxon>Bryophytina</taxon>
        <taxon>Bryopsida</taxon>
        <taxon>Funariidae</taxon>
        <taxon>Funariales</taxon>
        <taxon>Funariaceae</taxon>
        <taxon>Physcomitrium</taxon>
    </lineage>
</organism>
<protein>
    <submittedName>
        <fullName evidence="1">Uncharacterized protein</fullName>
    </submittedName>
</protein>
<reference evidence="1 2" key="2">
    <citation type="journal article" date="2018" name="Plant J.">
        <title>The Physcomitrella patens chromosome-scale assembly reveals moss genome structure and evolution.</title>
        <authorList>
            <person name="Lang D."/>
            <person name="Ullrich K.K."/>
            <person name="Murat F."/>
            <person name="Fuchs J."/>
            <person name="Jenkins J."/>
            <person name="Haas F.B."/>
            <person name="Piednoel M."/>
            <person name="Gundlach H."/>
            <person name="Van Bel M."/>
            <person name="Meyberg R."/>
            <person name="Vives C."/>
            <person name="Morata J."/>
            <person name="Symeonidi A."/>
            <person name="Hiss M."/>
            <person name="Muchero W."/>
            <person name="Kamisugi Y."/>
            <person name="Saleh O."/>
            <person name="Blanc G."/>
            <person name="Decker E.L."/>
            <person name="van Gessel N."/>
            <person name="Grimwood J."/>
            <person name="Hayes R.D."/>
            <person name="Graham S.W."/>
            <person name="Gunter L.E."/>
            <person name="McDaniel S.F."/>
            <person name="Hoernstein S.N.W."/>
            <person name="Larsson A."/>
            <person name="Li F.W."/>
            <person name="Perroud P.F."/>
            <person name="Phillips J."/>
            <person name="Ranjan P."/>
            <person name="Rokshar D.S."/>
            <person name="Rothfels C.J."/>
            <person name="Schneider L."/>
            <person name="Shu S."/>
            <person name="Stevenson D.W."/>
            <person name="Thummler F."/>
            <person name="Tillich M."/>
            <person name="Villarreal Aguilar J.C."/>
            <person name="Widiez T."/>
            <person name="Wong G.K."/>
            <person name="Wymore A."/>
            <person name="Zhang Y."/>
            <person name="Zimmer A.D."/>
            <person name="Quatrano R.S."/>
            <person name="Mayer K.F.X."/>
            <person name="Goodstein D."/>
            <person name="Casacuberta J.M."/>
            <person name="Vandepoele K."/>
            <person name="Reski R."/>
            <person name="Cuming A.C."/>
            <person name="Tuskan G.A."/>
            <person name="Maumus F."/>
            <person name="Salse J."/>
            <person name="Schmutz J."/>
            <person name="Rensing S.A."/>
        </authorList>
    </citation>
    <scope>NUCLEOTIDE SEQUENCE [LARGE SCALE GENOMIC DNA]</scope>
    <source>
        <strain evidence="1 2">cv. Gransden 2004</strain>
    </source>
</reference>
<reference evidence="1 2" key="1">
    <citation type="journal article" date="2008" name="Science">
        <title>The Physcomitrella genome reveals evolutionary insights into the conquest of land by plants.</title>
        <authorList>
            <person name="Rensing S."/>
            <person name="Lang D."/>
            <person name="Zimmer A."/>
            <person name="Terry A."/>
            <person name="Salamov A."/>
            <person name="Shapiro H."/>
            <person name="Nishiyama T."/>
            <person name="Perroud P.-F."/>
            <person name="Lindquist E."/>
            <person name="Kamisugi Y."/>
            <person name="Tanahashi T."/>
            <person name="Sakakibara K."/>
            <person name="Fujita T."/>
            <person name="Oishi K."/>
            <person name="Shin-I T."/>
            <person name="Kuroki Y."/>
            <person name="Toyoda A."/>
            <person name="Suzuki Y."/>
            <person name="Hashimoto A."/>
            <person name="Yamaguchi K."/>
            <person name="Sugano A."/>
            <person name="Kohara Y."/>
            <person name="Fujiyama A."/>
            <person name="Anterola A."/>
            <person name="Aoki S."/>
            <person name="Ashton N."/>
            <person name="Barbazuk W.B."/>
            <person name="Barker E."/>
            <person name="Bennetzen J."/>
            <person name="Bezanilla M."/>
            <person name="Blankenship R."/>
            <person name="Cho S.H."/>
            <person name="Dutcher S."/>
            <person name="Estelle M."/>
            <person name="Fawcett J.A."/>
            <person name="Gundlach H."/>
            <person name="Hanada K."/>
            <person name="Heyl A."/>
            <person name="Hicks K.A."/>
            <person name="Hugh J."/>
            <person name="Lohr M."/>
            <person name="Mayer K."/>
            <person name="Melkozernov A."/>
            <person name="Murata T."/>
            <person name="Nelson D."/>
            <person name="Pils B."/>
            <person name="Prigge M."/>
            <person name="Reiss B."/>
            <person name="Renner T."/>
            <person name="Rombauts S."/>
            <person name="Rushton P."/>
            <person name="Sanderfoot A."/>
            <person name="Schween G."/>
            <person name="Shiu S.-H."/>
            <person name="Stueber K."/>
            <person name="Theodoulou F.L."/>
            <person name="Tu H."/>
            <person name="Van de Peer Y."/>
            <person name="Verrier P.J."/>
            <person name="Waters E."/>
            <person name="Wood A."/>
            <person name="Yang L."/>
            <person name="Cove D."/>
            <person name="Cuming A."/>
            <person name="Hasebe M."/>
            <person name="Lucas S."/>
            <person name="Mishler D.B."/>
            <person name="Reski R."/>
            <person name="Grigoriev I."/>
            <person name="Quatrano R.S."/>
            <person name="Boore J.L."/>
        </authorList>
    </citation>
    <scope>NUCLEOTIDE SEQUENCE [LARGE SCALE GENOMIC DNA]</scope>
    <source>
        <strain evidence="1 2">cv. Gransden 2004</strain>
    </source>
</reference>
<dbReference type="AlphaFoldDB" id="A0A7I4FM85"/>
<evidence type="ECO:0000313" key="2">
    <source>
        <dbReference type="Proteomes" id="UP000006727"/>
    </source>
</evidence>
<evidence type="ECO:0000313" key="1">
    <source>
        <dbReference type="EnsemblPlants" id="Pp3c3_23490V3.1"/>
    </source>
</evidence>
<name>A0A7I4FM85_PHYPA</name>
<dbReference type="InParanoid" id="A0A7I4FM85"/>
<keyword evidence="2" id="KW-1185">Reference proteome</keyword>
<dbReference type="Proteomes" id="UP000006727">
    <property type="component" value="Chromosome 3"/>
</dbReference>
<proteinExistence type="predicted"/>
<accession>A0A7I4FM85</accession>